<accession>A0A0C3G530</accession>
<dbReference type="GO" id="GO:1903189">
    <property type="term" value="P:glyoxal metabolic process"/>
    <property type="evidence" value="ECO:0007669"/>
    <property type="project" value="TreeGrafter"/>
</dbReference>
<evidence type="ECO:0000256" key="2">
    <source>
        <dbReference type="ARBA" id="ARBA00048082"/>
    </source>
</evidence>
<dbReference type="PANTHER" id="PTHR48094:SF12">
    <property type="entry name" value="PARKINSON DISEASE PROTEIN 7 HOMOLOG"/>
    <property type="match status" value="1"/>
</dbReference>
<dbReference type="GO" id="GO:0005634">
    <property type="term" value="C:nucleus"/>
    <property type="evidence" value="ECO:0007669"/>
    <property type="project" value="TreeGrafter"/>
</dbReference>
<dbReference type="CDD" id="cd03135">
    <property type="entry name" value="GATase1_DJ-1"/>
    <property type="match status" value="1"/>
</dbReference>
<dbReference type="Proteomes" id="UP000054166">
    <property type="component" value="Unassembled WGS sequence"/>
</dbReference>
<dbReference type="InterPro" id="IPR002818">
    <property type="entry name" value="DJ-1/PfpI"/>
</dbReference>
<dbReference type="AlphaFoldDB" id="A0A0C3G530"/>
<gene>
    <name evidence="4" type="ORF">PILCRDRAFT_816947</name>
</gene>
<dbReference type="Gene3D" id="3.40.50.880">
    <property type="match status" value="1"/>
</dbReference>
<comment type="catalytic activity">
    <reaction evidence="2">
        <text>methylglyoxal + H2O = (R)-lactate + H(+)</text>
        <dbReference type="Rhea" id="RHEA:27754"/>
        <dbReference type="ChEBI" id="CHEBI:15377"/>
        <dbReference type="ChEBI" id="CHEBI:15378"/>
        <dbReference type="ChEBI" id="CHEBI:16004"/>
        <dbReference type="ChEBI" id="CHEBI:17158"/>
        <dbReference type="EC" id="4.2.1.130"/>
    </reaction>
</comment>
<keyword evidence="5" id="KW-1185">Reference proteome</keyword>
<dbReference type="GO" id="GO:0006979">
    <property type="term" value="P:response to oxidative stress"/>
    <property type="evidence" value="ECO:0007669"/>
    <property type="project" value="TreeGrafter"/>
</dbReference>
<dbReference type="InParanoid" id="A0A0C3G530"/>
<name>A0A0C3G530_PILCF</name>
<dbReference type="SUPFAM" id="SSF52317">
    <property type="entry name" value="Class I glutamine amidotransferase-like"/>
    <property type="match status" value="1"/>
</dbReference>
<dbReference type="GO" id="GO:0005739">
    <property type="term" value="C:mitochondrion"/>
    <property type="evidence" value="ECO:0007669"/>
    <property type="project" value="TreeGrafter"/>
</dbReference>
<dbReference type="STRING" id="765440.A0A0C3G530"/>
<reference evidence="5" key="2">
    <citation type="submission" date="2015-01" db="EMBL/GenBank/DDBJ databases">
        <title>Evolutionary Origins and Diversification of the Mycorrhizal Mutualists.</title>
        <authorList>
            <consortium name="DOE Joint Genome Institute"/>
            <consortium name="Mycorrhizal Genomics Consortium"/>
            <person name="Kohler A."/>
            <person name="Kuo A."/>
            <person name="Nagy L.G."/>
            <person name="Floudas D."/>
            <person name="Copeland A."/>
            <person name="Barry K.W."/>
            <person name="Cichocki N."/>
            <person name="Veneault-Fourrey C."/>
            <person name="LaButti K."/>
            <person name="Lindquist E.A."/>
            <person name="Lipzen A."/>
            <person name="Lundell T."/>
            <person name="Morin E."/>
            <person name="Murat C."/>
            <person name="Riley R."/>
            <person name="Ohm R."/>
            <person name="Sun H."/>
            <person name="Tunlid A."/>
            <person name="Henrissat B."/>
            <person name="Grigoriev I.V."/>
            <person name="Hibbett D.S."/>
            <person name="Martin F."/>
        </authorList>
    </citation>
    <scope>NUCLEOTIDE SEQUENCE [LARGE SCALE GENOMIC DNA]</scope>
    <source>
        <strain evidence="5">F 1598</strain>
    </source>
</reference>
<proteinExistence type="predicted"/>
<dbReference type="InterPro" id="IPR029062">
    <property type="entry name" value="Class_I_gatase-like"/>
</dbReference>
<dbReference type="GO" id="GO:0019172">
    <property type="term" value="F:glyoxalase III activity"/>
    <property type="evidence" value="ECO:0007669"/>
    <property type="project" value="UniProtKB-EC"/>
</dbReference>
<protein>
    <recommendedName>
        <fullName evidence="1">D-lactate dehydratase</fullName>
        <ecNumber evidence="1">4.2.1.130</ecNumber>
    </recommendedName>
</protein>
<evidence type="ECO:0000313" key="4">
    <source>
        <dbReference type="EMBL" id="KIM85741.1"/>
    </source>
</evidence>
<organism evidence="4 5">
    <name type="scientific">Piloderma croceum (strain F 1598)</name>
    <dbReference type="NCBI Taxonomy" id="765440"/>
    <lineage>
        <taxon>Eukaryota</taxon>
        <taxon>Fungi</taxon>
        <taxon>Dikarya</taxon>
        <taxon>Basidiomycota</taxon>
        <taxon>Agaricomycotina</taxon>
        <taxon>Agaricomycetes</taxon>
        <taxon>Agaricomycetidae</taxon>
        <taxon>Atheliales</taxon>
        <taxon>Atheliaceae</taxon>
        <taxon>Piloderma</taxon>
    </lineage>
</organism>
<feature type="domain" description="DJ-1/PfpI" evidence="3">
    <location>
        <begin position="5"/>
        <end position="167"/>
    </location>
</feature>
<dbReference type="EC" id="4.2.1.130" evidence="1"/>
<dbReference type="HOGENOM" id="CLU_000445_44_2_1"/>
<evidence type="ECO:0000259" key="3">
    <source>
        <dbReference type="Pfam" id="PF01965"/>
    </source>
</evidence>
<reference evidence="4 5" key="1">
    <citation type="submission" date="2014-04" db="EMBL/GenBank/DDBJ databases">
        <authorList>
            <consortium name="DOE Joint Genome Institute"/>
            <person name="Kuo A."/>
            <person name="Tarkka M."/>
            <person name="Buscot F."/>
            <person name="Kohler A."/>
            <person name="Nagy L.G."/>
            <person name="Floudas D."/>
            <person name="Copeland A."/>
            <person name="Barry K.W."/>
            <person name="Cichocki N."/>
            <person name="Veneault-Fourrey C."/>
            <person name="LaButti K."/>
            <person name="Lindquist E.A."/>
            <person name="Lipzen A."/>
            <person name="Lundell T."/>
            <person name="Morin E."/>
            <person name="Murat C."/>
            <person name="Sun H."/>
            <person name="Tunlid A."/>
            <person name="Henrissat B."/>
            <person name="Grigoriev I.V."/>
            <person name="Hibbett D.S."/>
            <person name="Martin F."/>
            <person name="Nordberg H.P."/>
            <person name="Cantor M.N."/>
            <person name="Hua S.X."/>
        </authorList>
    </citation>
    <scope>NUCLEOTIDE SEQUENCE [LARGE SCALE GENOMIC DNA]</scope>
    <source>
        <strain evidence="4 5">F 1598</strain>
    </source>
</reference>
<dbReference type="OrthoDB" id="543156at2759"/>
<sequence>MAISTITYDTLVRAGISCVSAYVTSSLPAARDSNVSPKMLVCKGSRGIRILPDASFPQTKCSSGEKYDILVIPGGAQGAATISKSEAVQDLVREFIKEDKIVGMICAGSLTALTSKLPHQPLTSHPSVKSELEKHFAYSEDAVVVSGKLVTSRGPGTTFPFALTLISMLLGPEKRKEVAGPMCFPEGTPW</sequence>
<evidence type="ECO:0000313" key="5">
    <source>
        <dbReference type="Proteomes" id="UP000054166"/>
    </source>
</evidence>
<dbReference type="EMBL" id="KN832984">
    <property type="protein sequence ID" value="KIM85741.1"/>
    <property type="molecule type" value="Genomic_DNA"/>
</dbReference>
<evidence type="ECO:0000256" key="1">
    <source>
        <dbReference type="ARBA" id="ARBA00013134"/>
    </source>
</evidence>
<dbReference type="PANTHER" id="PTHR48094">
    <property type="entry name" value="PROTEIN/NUCLEIC ACID DEGLYCASE DJ-1-RELATED"/>
    <property type="match status" value="1"/>
</dbReference>
<dbReference type="Pfam" id="PF01965">
    <property type="entry name" value="DJ-1_PfpI"/>
    <property type="match status" value="1"/>
</dbReference>
<dbReference type="InterPro" id="IPR050325">
    <property type="entry name" value="Prot/Nucl_acid_deglycase"/>
</dbReference>
<dbReference type="FunCoup" id="A0A0C3G530">
    <property type="interactions" value="211"/>
</dbReference>